<dbReference type="Pfam" id="PF01344">
    <property type="entry name" value="Kelch_1"/>
    <property type="match status" value="1"/>
</dbReference>
<accession>X6NTR1</accession>
<dbReference type="InterPro" id="IPR015915">
    <property type="entry name" value="Kelch-typ_b-propeller"/>
</dbReference>
<comment type="caution">
    <text evidence="2">The sequence shown here is derived from an EMBL/GenBank/DDBJ whole genome shotgun (WGS) entry which is preliminary data.</text>
</comment>
<gene>
    <name evidence="2" type="ORF">RFI_07440</name>
</gene>
<dbReference type="Proteomes" id="UP000023152">
    <property type="component" value="Unassembled WGS sequence"/>
</dbReference>
<feature type="signal peptide" evidence="1">
    <location>
        <begin position="1"/>
        <end position="18"/>
    </location>
</feature>
<dbReference type="AlphaFoldDB" id="X6NTR1"/>
<feature type="chain" id="PRO_5004975579" evidence="1">
    <location>
        <begin position="19"/>
        <end position="270"/>
    </location>
</feature>
<organism evidence="2 3">
    <name type="scientific">Reticulomyxa filosa</name>
    <dbReference type="NCBI Taxonomy" id="46433"/>
    <lineage>
        <taxon>Eukaryota</taxon>
        <taxon>Sar</taxon>
        <taxon>Rhizaria</taxon>
        <taxon>Retaria</taxon>
        <taxon>Foraminifera</taxon>
        <taxon>Monothalamids</taxon>
        <taxon>Reticulomyxidae</taxon>
        <taxon>Reticulomyxa</taxon>
    </lineage>
</organism>
<evidence type="ECO:0000313" key="3">
    <source>
        <dbReference type="Proteomes" id="UP000023152"/>
    </source>
</evidence>
<proteinExistence type="predicted"/>
<evidence type="ECO:0000313" key="2">
    <source>
        <dbReference type="EMBL" id="ETO29680.1"/>
    </source>
</evidence>
<dbReference type="EMBL" id="ASPP01005904">
    <property type="protein sequence ID" value="ETO29680.1"/>
    <property type="molecule type" value="Genomic_DNA"/>
</dbReference>
<name>X6NTR1_RETFI</name>
<reference evidence="2 3" key="1">
    <citation type="journal article" date="2013" name="Curr. Biol.">
        <title>The Genome of the Foraminiferan Reticulomyxa filosa.</title>
        <authorList>
            <person name="Glockner G."/>
            <person name="Hulsmann N."/>
            <person name="Schleicher M."/>
            <person name="Noegel A.A."/>
            <person name="Eichinger L."/>
            <person name="Gallinger C."/>
            <person name="Pawlowski J."/>
            <person name="Sierra R."/>
            <person name="Euteneuer U."/>
            <person name="Pillet L."/>
            <person name="Moustafa A."/>
            <person name="Platzer M."/>
            <person name="Groth M."/>
            <person name="Szafranski K."/>
            <person name="Schliwa M."/>
        </authorList>
    </citation>
    <scope>NUCLEOTIDE SEQUENCE [LARGE SCALE GENOMIC DNA]</scope>
</reference>
<evidence type="ECO:0000256" key="1">
    <source>
        <dbReference type="SAM" id="SignalP"/>
    </source>
</evidence>
<dbReference type="Gene3D" id="2.120.10.80">
    <property type="entry name" value="Kelch-type beta propeller"/>
    <property type="match status" value="1"/>
</dbReference>
<protein>
    <submittedName>
        <fullName evidence="2">Uncharacterized protein</fullName>
    </submittedName>
</protein>
<keyword evidence="3" id="KW-1185">Reference proteome</keyword>
<dbReference type="InterPro" id="IPR006652">
    <property type="entry name" value="Kelch_1"/>
</dbReference>
<sequence length="270" mass="30178">MTIIFLLACALFLGFAGGDVLTWELSSVSMPEPFQAVAYGNDDDTGYFLGGYTPDPAYPGALELTQSVYTYSFENQIFSKTPHVNAPSYFATVHQGSASMTEKAQNSSQFNIFIVSPTSQKLSPTSSWIFNPAQNTFDDEVMGNLPDLAQLPCVVGDNSNQLLYIIGGTNATDPESFRMMVAFNTSLYAWFPAQDFALMNTGRYLSSCVLFNNSIYIFGGCDQNTSALSSIERFFFFFFLLFFKQPIQKKKKKKKGSQFWKTHGQRCQQH</sequence>
<dbReference type="OrthoDB" id="10251809at2759"/>
<dbReference type="SUPFAM" id="SSF117281">
    <property type="entry name" value="Kelch motif"/>
    <property type="match status" value="1"/>
</dbReference>
<keyword evidence="1" id="KW-0732">Signal</keyword>